<protein>
    <recommendedName>
        <fullName evidence="3">DUF1684 domain-containing protein</fullName>
    </recommendedName>
</protein>
<gene>
    <name evidence="1" type="ORF">CLV48_101571</name>
</gene>
<name>A0A2P8EDW5_9BACT</name>
<dbReference type="InterPro" id="IPR012467">
    <property type="entry name" value="DUF1684"/>
</dbReference>
<keyword evidence="2" id="KW-1185">Reference proteome</keyword>
<dbReference type="PROSITE" id="PS51257">
    <property type="entry name" value="PROKAR_LIPOPROTEIN"/>
    <property type="match status" value="1"/>
</dbReference>
<organism evidence="1 2">
    <name type="scientific">Cecembia rubra</name>
    <dbReference type="NCBI Taxonomy" id="1485585"/>
    <lineage>
        <taxon>Bacteria</taxon>
        <taxon>Pseudomonadati</taxon>
        <taxon>Bacteroidota</taxon>
        <taxon>Cytophagia</taxon>
        <taxon>Cytophagales</taxon>
        <taxon>Cyclobacteriaceae</taxon>
        <taxon>Cecembia</taxon>
    </lineage>
</organism>
<dbReference type="PANTHER" id="PTHR41913:SF1">
    <property type="entry name" value="DUF1684 DOMAIN-CONTAINING PROTEIN"/>
    <property type="match status" value="1"/>
</dbReference>
<comment type="caution">
    <text evidence="1">The sequence shown here is derived from an EMBL/GenBank/DDBJ whole genome shotgun (WGS) entry which is preliminary data.</text>
</comment>
<proteinExistence type="predicted"/>
<dbReference type="AlphaFoldDB" id="A0A2P8EDW5"/>
<sequence>MNQMKNISALISLFVIFSISCSSKSENISTQEHLEEINQWHENQMASLRSETGWLNLIGLYWLEEGLNSFGSGIDMNLKLESDIFPDEIGTFELKDGKVFFTPNIDGVTSKAGEVNGKTLIFDQDQGISEALSFQSLNWVIIKRADAYGLRLRDFEAQAIKKFEGVDRYPVDISWRIIAEFVPNNPPKEIMITNVIGQTTPNLSPGSIKFVYDGSTYKIDALGNEEDEELFLIFADATSGRETYGGGRYMYVKKADATGKIILDFNKAYNPPCVYTPHATCPLPPRQNILDLAITAGHKNFGDH</sequence>
<dbReference type="Pfam" id="PF07920">
    <property type="entry name" value="DUF1684"/>
    <property type="match status" value="1"/>
</dbReference>
<accession>A0A2P8EDW5</accession>
<dbReference type="EMBL" id="PYGF01000001">
    <property type="protein sequence ID" value="PSL07638.1"/>
    <property type="molecule type" value="Genomic_DNA"/>
</dbReference>
<dbReference type="PANTHER" id="PTHR41913">
    <property type="entry name" value="DUF1684 DOMAIN-CONTAINING PROTEIN"/>
    <property type="match status" value="1"/>
</dbReference>
<evidence type="ECO:0000313" key="2">
    <source>
        <dbReference type="Proteomes" id="UP000240708"/>
    </source>
</evidence>
<evidence type="ECO:0000313" key="1">
    <source>
        <dbReference type="EMBL" id="PSL07638.1"/>
    </source>
</evidence>
<evidence type="ECO:0008006" key="3">
    <source>
        <dbReference type="Google" id="ProtNLM"/>
    </source>
</evidence>
<reference evidence="1 2" key="1">
    <citation type="submission" date="2018-03" db="EMBL/GenBank/DDBJ databases">
        <title>Genomic Encyclopedia of Archaeal and Bacterial Type Strains, Phase II (KMG-II): from individual species to whole genera.</title>
        <authorList>
            <person name="Goeker M."/>
        </authorList>
    </citation>
    <scope>NUCLEOTIDE SEQUENCE [LARGE SCALE GENOMIC DNA]</scope>
    <source>
        <strain evidence="1 2">DSM 28057</strain>
    </source>
</reference>
<dbReference type="Proteomes" id="UP000240708">
    <property type="component" value="Unassembled WGS sequence"/>
</dbReference>